<dbReference type="Proteomes" id="UP000198356">
    <property type="component" value="Unassembled WGS sequence"/>
</dbReference>
<dbReference type="AlphaFoldDB" id="A0A239LLF3"/>
<feature type="domain" description="DUF4240" evidence="1">
    <location>
        <begin position="3"/>
        <end position="92"/>
    </location>
</feature>
<proteinExistence type="predicted"/>
<gene>
    <name evidence="2" type="ORF">SAMN05421770_107127</name>
</gene>
<keyword evidence="3" id="KW-1185">Reference proteome</keyword>
<evidence type="ECO:0000313" key="3">
    <source>
        <dbReference type="Proteomes" id="UP000198356"/>
    </source>
</evidence>
<dbReference type="EMBL" id="FZOU01000007">
    <property type="protein sequence ID" value="SNT31406.1"/>
    <property type="molecule type" value="Genomic_DNA"/>
</dbReference>
<evidence type="ECO:0000259" key="1">
    <source>
        <dbReference type="Pfam" id="PF14024"/>
    </source>
</evidence>
<organism evidence="2 3">
    <name type="scientific">Granulicella rosea</name>
    <dbReference type="NCBI Taxonomy" id="474952"/>
    <lineage>
        <taxon>Bacteria</taxon>
        <taxon>Pseudomonadati</taxon>
        <taxon>Acidobacteriota</taxon>
        <taxon>Terriglobia</taxon>
        <taxon>Terriglobales</taxon>
        <taxon>Acidobacteriaceae</taxon>
        <taxon>Granulicella</taxon>
    </lineage>
</organism>
<accession>A0A239LLF3</accession>
<sequence length="136" mass="15107">MRKVLKPLGNDEVYDFGRTFYRKVGEMNSWRLWGAGYVIAGGMSDDSFHYFRAWIVGKGKVVFDIAMTDPDALGPHIDDPSVDNEGLGYVAVTLLKERGLDDHPIAGINPDGEPVGEPFDEETVAERFPRLATQFG</sequence>
<name>A0A239LLF3_9BACT</name>
<reference evidence="2 3" key="1">
    <citation type="submission" date="2017-06" db="EMBL/GenBank/DDBJ databases">
        <authorList>
            <person name="Kim H.J."/>
            <person name="Triplett B.A."/>
        </authorList>
    </citation>
    <scope>NUCLEOTIDE SEQUENCE [LARGE SCALE GENOMIC DNA]</scope>
    <source>
        <strain evidence="2 3">DSM 18704</strain>
    </source>
</reference>
<evidence type="ECO:0000313" key="2">
    <source>
        <dbReference type="EMBL" id="SNT31406.1"/>
    </source>
</evidence>
<dbReference type="InterPro" id="IPR025334">
    <property type="entry name" value="DUF4240"/>
</dbReference>
<dbReference type="Pfam" id="PF14024">
    <property type="entry name" value="DUF4240"/>
    <property type="match status" value="1"/>
</dbReference>
<protein>
    <recommendedName>
        <fullName evidence="1">DUF4240 domain-containing protein</fullName>
    </recommendedName>
</protein>